<feature type="compositionally biased region" description="Basic and acidic residues" evidence="8">
    <location>
        <begin position="279"/>
        <end position="293"/>
    </location>
</feature>
<dbReference type="InterPro" id="IPR004255">
    <property type="entry name" value="O-acyltransferase_WSD1_N"/>
</dbReference>
<sequence length="733" mass="82271">MQSISYFTRNSSSVTPSKLQGKTKLSSFDSLLVQTTTKETPMVIVACICCEENCTFEALKLTAKTMSAVYHRLRCRIVDLSWYEDPNFRLSDHVEEITVRPPETITSLLSEYCSEVLPDDRAMWKMTLVHDTFASRDIVVFRSHHAIGDGLSLVQMVDWLFDIETRDVLRGGFDVESGVYSDRDHDVINLRKQLRNGEMSLEEHTADGELSKSATTLSTAGDHTHGHNSPGGPAIVGATAPNLAIALNNSNAAYFRSMTSFSSKQNDACDPSEYSRQGESVREDGNHQQERERRKSRVAHSINSQVSTNSVVPIGCSTDKVEDGDDLESIDEFNKDGLFEVDESGMFQSIKKHKRKKKSSFVVNFFKVLWLIALTPFRLFFILIMKADPPNIFKPEDRGSASHNKRVSMSNPIDLSRIKAVGKAVNGKVNDVIVATTALTIRNFMLAHFNNDESKLPSSVRCILPVSLREPLSRNVDLDNRVSAVFVSLPLKEQNPKTLLRKIKRQMDRLKSYPDVFIVFALITILVKWLPSEMFIRVQNWFYGKNTLLLSNVPGRKSDAYFAGAKVNDMYFWVPLIGSGALGLSIYSYIDHVVFSCLANPEVLDNPTDLCNEYVKAFNHLERMVLGQNYENKCSIEVRERTSRTLKVSYEEENSLRESKAMAASVNTNACVSRSKAEKKARAKSRGNRSNARRASQTADQNRADGKASPTQVVKEAEDMEKEKKSTGEKNGD</sequence>
<evidence type="ECO:0000256" key="4">
    <source>
        <dbReference type="ARBA" id="ARBA00023315"/>
    </source>
</evidence>
<keyword evidence="4" id="KW-0012">Acyltransferase</keyword>
<dbReference type="Pfam" id="PF06974">
    <property type="entry name" value="WS_DGAT_C"/>
    <property type="match status" value="1"/>
</dbReference>
<name>A0A9W7GH99_9STRA</name>
<organism evidence="12 13">
    <name type="scientific">Triparma columacea</name>
    <dbReference type="NCBI Taxonomy" id="722753"/>
    <lineage>
        <taxon>Eukaryota</taxon>
        <taxon>Sar</taxon>
        <taxon>Stramenopiles</taxon>
        <taxon>Ochrophyta</taxon>
        <taxon>Bolidophyceae</taxon>
        <taxon>Parmales</taxon>
        <taxon>Triparmaceae</taxon>
        <taxon>Triparma</taxon>
    </lineage>
</organism>
<evidence type="ECO:0000256" key="9">
    <source>
        <dbReference type="SAM" id="Phobius"/>
    </source>
</evidence>
<evidence type="ECO:0000256" key="2">
    <source>
        <dbReference type="ARBA" id="ARBA00005189"/>
    </source>
</evidence>
<dbReference type="InterPro" id="IPR009721">
    <property type="entry name" value="O-acyltransferase_WSD1_C"/>
</dbReference>
<dbReference type="GO" id="GO:0004144">
    <property type="term" value="F:diacylglycerol O-acyltransferase activity"/>
    <property type="evidence" value="ECO:0007669"/>
    <property type="project" value="UniProtKB-EC"/>
</dbReference>
<comment type="catalytic activity">
    <reaction evidence="7">
        <text>an acyl-CoA + a 1,2-diacyl-sn-glycerol = a triacyl-sn-glycerol + CoA</text>
        <dbReference type="Rhea" id="RHEA:10868"/>
        <dbReference type="ChEBI" id="CHEBI:17815"/>
        <dbReference type="ChEBI" id="CHEBI:57287"/>
        <dbReference type="ChEBI" id="CHEBI:58342"/>
        <dbReference type="ChEBI" id="CHEBI:64615"/>
        <dbReference type="EC" id="2.3.1.20"/>
    </reaction>
</comment>
<evidence type="ECO:0000256" key="1">
    <source>
        <dbReference type="ARBA" id="ARBA00004771"/>
    </source>
</evidence>
<keyword evidence="13" id="KW-1185">Reference proteome</keyword>
<dbReference type="GO" id="GO:0047196">
    <property type="term" value="F:long-chain-alcohol O-fatty-acyltransferase activity"/>
    <property type="evidence" value="ECO:0007669"/>
    <property type="project" value="UniProtKB-EC"/>
</dbReference>
<feature type="transmembrane region" description="Helical" evidence="9">
    <location>
        <begin position="361"/>
        <end position="384"/>
    </location>
</feature>
<comment type="caution">
    <text evidence="12">The sequence shown here is derived from an EMBL/GenBank/DDBJ whole genome shotgun (WGS) entry which is preliminary data.</text>
</comment>
<feature type="domain" description="O-acyltransferase WSD1-like N-terminal" evidence="10">
    <location>
        <begin position="67"/>
        <end position="167"/>
    </location>
</feature>
<dbReference type="Pfam" id="PF03007">
    <property type="entry name" value="WS_DGAT_cat"/>
    <property type="match status" value="1"/>
</dbReference>
<comment type="pathway">
    <text evidence="1">Glycerolipid metabolism; triacylglycerol biosynthesis.</text>
</comment>
<evidence type="ECO:0000256" key="7">
    <source>
        <dbReference type="ARBA" id="ARBA00048109"/>
    </source>
</evidence>
<evidence type="ECO:0000259" key="11">
    <source>
        <dbReference type="Pfam" id="PF06974"/>
    </source>
</evidence>
<protein>
    <recommendedName>
        <fullName evidence="14">Diacylglycerol O-acyltransferase</fullName>
    </recommendedName>
</protein>
<dbReference type="PANTHER" id="PTHR31650:SF1">
    <property type="entry name" value="WAX ESTER SYNTHASE_DIACYLGLYCEROL ACYLTRANSFERASE 4-RELATED"/>
    <property type="match status" value="1"/>
</dbReference>
<dbReference type="InterPro" id="IPR045034">
    <property type="entry name" value="O-acyltransferase_WSD1-like"/>
</dbReference>
<feature type="domain" description="O-acyltransferase WSD1 C-terminal" evidence="11">
    <location>
        <begin position="480"/>
        <end position="621"/>
    </location>
</feature>
<evidence type="ECO:0008006" key="14">
    <source>
        <dbReference type="Google" id="ProtNLM"/>
    </source>
</evidence>
<evidence type="ECO:0000256" key="6">
    <source>
        <dbReference type="ARBA" id="ARBA00047604"/>
    </source>
</evidence>
<keyword evidence="3" id="KW-0808">Transferase</keyword>
<feature type="region of interest" description="Disordered" evidence="8">
    <location>
        <begin position="262"/>
        <end position="302"/>
    </location>
</feature>
<keyword evidence="9" id="KW-0812">Transmembrane</keyword>
<dbReference type="EMBL" id="BRYA01000271">
    <property type="protein sequence ID" value="GMI45886.1"/>
    <property type="molecule type" value="Genomic_DNA"/>
</dbReference>
<keyword evidence="9" id="KW-0472">Membrane</keyword>
<comment type="catalytic activity">
    <reaction evidence="6">
        <text>a long chain fatty alcohol + a fatty acyl-CoA = a long-chain alcohol wax ester + CoA</text>
        <dbReference type="Rhea" id="RHEA:38443"/>
        <dbReference type="ChEBI" id="CHEBI:17135"/>
        <dbReference type="ChEBI" id="CHEBI:57287"/>
        <dbReference type="ChEBI" id="CHEBI:77636"/>
        <dbReference type="ChEBI" id="CHEBI:235323"/>
        <dbReference type="EC" id="2.3.1.75"/>
    </reaction>
</comment>
<gene>
    <name evidence="12" type="ORF">TrCOL_g683</name>
</gene>
<evidence type="ECO:0000256" key="8">
    <source>
        <dbReference type="SAM" id="MobiDB-lite"/>
    </source>
</evidence>
<dbReference type="Proteomes" id="UP001165065">
    <property type="component" value="Unassembled WGS sequence"/>
</dbReference>
<reference evidence="13" key="1">
    <citation type="journal article" date="2023" name="Commun. Biol.">
        <title>Genome analysis of Parmales, the sister group of diatoms, reveals the evolutionary specialization of diatoms from phago-mixotrophs to photoautotrophs.</title>
        <authorList>
            <person name="Ban H."/>
            <person name="Sato S."/>
            <person name="Yoshikawa S."/>
            <person name="Yamada K."/>
            <person name="Nakamura Y."/>
            <person name="Ichinomiya M."/>
            <person name="Sato N."/>
            <person name="Blanc-Mathieu R."/>
            <person name="Endo H."/>
            <person name="Kuwata A."/>
            <person name="Ogata H."/>
        </authorList>
    </citation>
    <scope>NUCLEOTIDE SEQUENCE [LARGE SCALE GENOMIC DNA]</scope>
</reference>
<evidence type="ECO:0000313" key="12">
    <source>
        <dbReference type="EMBL" id="GMI45886.1"/>
    </source>
</evidence>
<feature type="compositionally biased region" description="Basic and acidic residues" evidence="8">
    <location>
        <begin position="715"/>
        <end position="733"/>
    </location>
</feature>
<dbReference type="PANTHER" id="PTHR31650">
    <property type="entry name" value="O-ACYLTRANSFERASE (WSD1-LIKE) FAMILY PROTEIN"/>
    <property type="match status" value="1"/>
</dbReference>
<dbReference type="OrthoDB" id="619536at2759"/>
<dbReference type="GO" id="GO:0019432">
    <property type="term" value="P:triglyceride biosynthetic process"/>
    <property type="evidence" value="ECO:0007669"/>
    <property type="project" value="TreeGrafter"/>
</dbReference>
<keyword evidence="9" id="KW-1133">Transmembrane helix</keyword>
<evidence type="ECO:0000256" key="5">
    <source>
        <dbReference type="ARBA" id="ARBA00024360"/>
    </source>
</evidence>
<evidence type="ECO:0000256" key="3">
    <source>
        <dbReference type="ARBA" id="ARBA00022679"/>
    </source>
</evidence>
<proteinExistence type="inferred from homology"/>
<feature type="transmembrane region" description="Helical" evidence="9">
    <location>
        <begin position="512"/>
        <end position="531"/>
    </location>
</feature>
<accession>A0A9W7GH99</accession>
<feature type="transmembrane region" description="Helical" evidence="9">
    <location>
        <begin position="570"/>
        <end position="590"/>
    </location>
</feature>
<comment type="pathway">
    <text evidence="2">Lipid metabolism.</text>
</comment>
<feature type="region of interest" description="Disordered" evidence="8">
    <location>
        <begin position="667"/>
        <end position="733"/>
    </location>
</feature>
<evidence type="ECO:0000313" key="13">
    <source>
        <dbReference type="Proteomes" id="UP001165065"/>
    </source>
</evidence>
<evidence type="ECO:0000259" key="10">
    <source>
        <dbReference type="Pfam" id="PF03007"/>
    </source>
</evidence>
<comment type="similarity">
    <text evidence="5">In the N-terminal section; belongs to the long-chain O-acyltransferase family.</text>
</comment>
<dbReference type="GO" id="GO:0005886">
    <property type="term" value="C:plasma membrane"/>
    <property type="evidence" value="ECO:0007669"/>
    <property type="project" value="TreeGrafter"/>
</dbReference>
<dbReference type="AlphaFoldDB" id="A0A9W7GH99"/>